<evidence type="ECO:0000256" key="1">
    <source>
        <dbReference type="ARBA" id="ARBA00022670"/>
    </source>
</evidence>
<reference evidence="9" key="1">
    <citation type="submission" date="2021-01" db="UniProtKB">
        <authorList>
            <consortium name="EnsemblMetazoa"/>
        </authorList>
    </citation>
    <scope>IDENTIFICATION</scope>
</reference>
<keyword evidence="5 6" id="KW-0482">Metalloprotease</keyword>
<accession>A0A7M5XB22</accession>
<keyword evidence="3 6" id="KW-0378">Hydrolase</keyword>
<sequence length="321" mass="36230">MFIFLLLIPNVIVMTTRQIELFQRSLKIIAGIGTTSLFCLNVGPHLFPKQSVDLVHSLSPSSSRHVDPRYKNILKETCKLMDIDVNKVDLTHSKTLNTVSAGCLLFPNKAVVVLPRNALYTHPNHLIHAGIHFNNNKPVDWNSKTGDVLKETLILNDDEIKFLIGHELSHIKDMHFLAITAHGVGLFYMFYKLGTFGPRLLRKPLGLASHIGLTMAVWLLGAPVYYMSKRPLAHYMEFSADETSAKLGEYYCSGGISYTRKKLKLNRVLRATTEDGLETYSKLGNHKKMANMFSHPKRTERLKKLKEINVSLYGGLESQVL</sequence>
<keyword evidence="10" id="KW-1185">Reference proteome</keyword>
<dbReference type="OrthoDB" id="110174at2759"/>
<evidence type="ECO:0000256" key="2">
    <source>
        <dbReference type="ARBA" id="ARBA00022723"/>
    </source>
</evidence>
<name>A0A7M5XB22_9CNID</name>
<comment type="cofactor">
    <cofactor evidence="6">
        <name>Zn(2+)</name>
        <dbReference type="ChEBI" id="CHEBI:29105"/>
    </cofactor>
    <text evidence="6">Binds 1 zinc ion per subunit.</text>
</comment>
<evidence type="ECO:0000256" key="4">
    <source>
        <dbReference type="ARBA" id="ARBA00022833"/>
    </source>
</evidence>
<dbReference type="GO" id="GO:0016020">
    <property type="term" value="C:membrane"/>
    <property type="evidence" value="ECO:0007669"/>
    <property type="project" value="TreeGrafter"/>
</dbReference>
<keyword evidence="7" id="KW-0472">Membrane</keyword>
<comment type="similarity">
    <text evidence="6">Belongs to the peptidase M48 family.</text>
</comment>
<organism evidence="9 10">
    <name type="scientific">Clytia hemisphaerica</name>
    <dbReference type="NCBI Taxonomy" id="252671"/>
    <lineage>
        <taxon>Eukaryota</taxon>
        <taxon>Metazoa</taxon>
        <taxon>Cnidaria</taxon>
        <taxon>Hydrozoa</taxon>
        <taxon>Hydroidolina</taxon>
        <taxon>Leptothecata</taxon>
        <taxon>Obeliida</taxon>
        <taxon>Clytiidae</taxon>
        <taxon>Clytia</taxon>
    </lineage>
</organism>
<protein>
    <recommendedName>
        <fullName evidence="8">Peptidase M48 domain-containing protein</fullName>
    </recommendedName>
</protein>
<keyword evidence="1 6" id="KW-0645">Protease</keyword>
<dbReference type="EnsemblMetazoa" id="CLYHEMT019416.1">
    <property type="protein sequence ID" value="CLYHEMP019416.1"/>
    <property type="gene ID" value="CLYHEMG019416"/>
</dbReference>
<evidence type="ECO:0000256" key="6">
    <source>
        <dbReference type="RuleBase" id="RU003983"/>
    </source>
</evidence>
<dbReference type="GO" id="GO:0006508">
    <property type="term" value="P:proteolysis"/>
    <property type="evidence" value="ECO:0007669"/>
    <property type="project" value="UniProtKB-KW"/>
</dbReference>
<evidence type="ECO:0000256" key="3">
    <source>
        <dbReference type="ARBA" id="ARBA00022801"/>
    </source>
</evidence>
<feature type="transmembrane region" description="Helical" evidence="7">
    <location>
        <begin position="176"/>
        <end position="193"/>
    </location>
</feature>
<dbReference type="GO" id="GO:0004222">
    <property type="term" value="F:metalloendopeptidase activity"/>
    <property type="evidence" value="ECO:0007669"/>
    <property type="project" value="InterPro"/>
</dbReference>
<dbReference type="Proteomes" id="UP000594262">
    <property type="component" value="Unplaced"/>
</dbReference>
<keyword evidence="7" id="KW-0812">Transmembrane</keyword>
<dbReference type="GO" id="GO:0046872">
    <property type="term" value="F:metal ion binding"/>
    <property type="evidence" value="ECO:0007669"/>
    <property type="project" value="UniProtKB-KW"/>
</dbReference>
<dbReference type="PANTHER" id="PTHR21824">
    <property type="entry name" value="TRANSMEMBRANE PROTEIN 177"/>
    <property type="match status" value="1"/>
</dbReference>
<dbReference type="Pfam" id="PF01435">
    <property type="entry name" value="Peptidase_M48"/>
    <property type="match status" value="1"/>
</dbReference>
<keyword evidence="7" id="KW-1133">Transmembrane helix</keyword>
<dbReference type="InterPro" id="IPR001915">
    <property type="entry name" value="Peptidase_M48"/>
</dbReference>
<proteinExistence type="inferred from homology"/>
<evidence type="ECO:0000259" key="8">
    <source>
        <dbReference type="Pfam" id="PF01435"/>
    </source>
</evidence>
<evidence type="ECO:0000256" key="5">
    <source>
        <dbReference type="ARBA" id="ARBA00023049"/>
    </source>
</evidence>
<evidence type="ECO:0000256" key="7">
    <source>
        <dbReference type="SAM" id="Phobius"/>
    </source>
</evidence>
<evidence type="ECO:0000313" key="9">
    <source>
        <dbReference type="EnsemblMetazoa" id="CLYHEMP019416.1"/>
    </source>
</evidence>
<dbReference type="InterPro" id="IPR026620">
    <property type="entry name" value="TMEM177"/>
</dbReference>
<keyword evidence="4 6" id="KW-0862">Zinc</keyword>
<feature type="domain" description="Peptidase M48" evidence="8">
    <location>
        <begin position="155"/>
        <end position="308"/>
    </location>
</feature>
<feature type="transmembrane region" description="Helical" evidence="7">
    <location>
        <begin position="205"/>
        <end position="226"/>
    </location>
</feature>
<dbReference type="AlphaFoldDB" id="A0A7M5XB22"/>
<evidence type="ECO:0000313" key="10">
    <source>
        <dbReference type="Proteomes" id="UP000594262"/>
    </source>
</evidence>
<dbReference type="PANTHER" id="PTHR21824:SF4">
    <property type="entry name" value="TRANSMEMBRANE PROTEIN 177"/>
    <property type="match status" value="1"/>
</dbReference>
<keyword evidence="2" id="KW-0479">Metal-binding</keyword>